<dbReference type="Pfam" id="PF01364">
    <property type="entry name" value="Peptidase_C25"/>
    <property type="match status" value="1"/>
</dbReference>
<evidence type="ECO:0000313" key="3">
    <source>
        <dbReference type="EMBL" id="PZW43717.1"/>
    </source>
</evidence>
<evidence type="ECO:0000256" key="1">
    <source>
        <dbReference type="ARBA" id="ARBA00022729"/>
    </source>
</evidence>
<dbReference type="InterPro" id="IPR001769">
    <property type="entry name" value="Gingipain"/>
</dbReference>
<dbReference type="NCBIfam" id="NF033707">
    <property type="entry name" value="T9SS_sortase"/>
    <property type="match status" value="1"/>
</dbReference>
<dbReference type="CDD" id="cd02258">
    <property type="entry name" value="Peptidase_C25_N"/>
    <property type="match status" value="1"/>
</dbReference>
<accession>A0A2W7IW50</accession>
<comment type="caution">
    <text evidence="3">The sequence shown here is derived from an EMBL/GenBank/DDBJ whole genome shotgun (WGS) entry which is preliminary data.</text>
</comment>
<dbReference type="InterPro" id="IPR029031">
    <property type="entry name" value="Gingipain_N_sf"/>
</dbReference>
<evidence type="ECO:0000259" key="2">
    <source>
        <dbReference type="Pfam" id="PF01364"/>
    </source>
</evidence>
<dbReference type="GO" id="GO:0006508">
    <property type="term" value="P:proteolysis"/>
    <property type="evidence" value="ECO:0007669"/>
    <property type="project" value="InterPro"/>
</dbReference>
<organism evidence="3 4">
    <name type="scientific">Mesonia algae</name>
    <dbReference type="NCBI Taxonomy" id="213248"/>
    <lineage>
        <taxon>Bacteria</taxon>
        <taxon>Pseudomonadati</taxon>
        <taxon>Bacteroidota</taxon>
        <taxon>Flavobacteriia</taxon>
        <taxon>Flavobacteriales</taxon>
        <taxon>Flavobacteriaceae</taxon>
        <taxon>Mesonia</taxon>
    </lineage>
</organism>
<keyword evidence="4" id="KW-1185">Reference proteome</keyword>
<dbReference type="SUPFAM" id="SSF52129">
    <property type="entry name" value="Caspase-like"/>
    <property type="match status" value="1"/>
</dbReference>
<dbReference type="AlphaFoldDB" id="A0A2W7IW50"/>
<dbReference type="InterPro" id="IPR026444">
    <property type="entry name" value="Secre_tail"/>
</dbReference>
<keyword evidence="1" id="KW-0732">Signal</keyword>
<dbReference type="GO" id="GO:0008234">
    <property type="term" value="F:cysteine-type peptidase activity"/>
    <property type="evidence" value="ECO:0007669"/>
    <property type="project" value="InterPro"/>
</dbReference>
<dbReference type="Gene3D" id="3.40.50.10390">
    <property type="entry name" value="Gingipain r, domain 1"/>
    <property type="match status" value="1"/>
</dbReference>
<evidence type="ECO:0000313" key="4">
    <source>
        <dbReference type="Proteomes" id="UP000249542"/>
    </source>
</evidence>
<dbReference type="NCBIfam" id="TIGR04183">
    <property type="entry name" value="Por_Secre_tail"/>
    <property type="match status" value="1"/>
</dbReference>
<sequence length="1259" mass="140239">MMKYFYILFLIGTIAVSAQERTILIPDDFQEKSNFSIDDDAKQMTYNYQWKENGSINNYQVKSVSYESNEKIDLNRIDKKLIPSIPKVKLVSSIARDDSYFVASVNPLVNQNGQIKRISSITISYTKLSGRPSSVSSTPSISNSVLASGEWARFYVPKTGVYKLSKTFLNSLGVDLSNPNSIKIYGHGGEMLPLRNNENEFYDIPQISIQVVGGEDGSFDGSDYILFYGTAVHNKWSDENETTQNLYADRSYYYITSGGNNGLRVSSYIEPTGSAQVSINTFDEEQVYEVDEYSIAKAGRKWFGDRFDVENEKSYEFTFKNLVTSEPVQIIGNVVAASESSTTMNVSLNGQSLTDLNFSTINDDIYGRSAIINEVASVNGDEINVDLVYNNSGNPSSLAYLDYLRIQAKRSLIADNTQMQFAYNDAATTSGIGEYVIQNTGSISQIWDITNRDNVRSISNSQNTNTLNFKAVMGERREYIAISDNDLYTPLKEVDASVANVNLKGNVFRDSQGNFQDLDYLIVTNQDLLNQANRLAQFRKDRDGLAVKVVLVDDIYTEFNSGKQDIGAIRNFVKYIYDNASSPAKRIKYLGLFGDASVDYKNRLENNNSIVPTFQKLYSLGVGTSSAASDDFFGMMDPQEGSMSFDKLDIAVGRILADTPQLAKIAVDKIINYESKDSYGSWRNNFVLISDDSDRDTTNGGYGLQVQLDALGDNISANKPFINVKKIHSDAFEQVSSSGGFRYPQVNEEIANAIEVGTSVINYLGHGNENGLASERLVTIQDIESWQNENKYNVFVTVTCEFTRFDNPLRLSPGEVNLFKEKSGSVAMVTTTRSISVSDGVDFNNDFAPFLFNYSGSDDSVAEAVRKGKNTLASGGRVIFYFGDPAMKLQLPDPQINLTAINDVPISQSIDTLKALDYVKVAGEVVNTGGGLLTNYNGELSTIIFDKRIDRQTLGNDGTSDSDNNLLIMDFTTLGEIIFRGRASVTNGKFEFDFVVPKDIAIPVGNGRISFYAEKENELEDNKGYNNDILVGGINEDAPEDNIGPQIKLYMNDESFVSGGVTNSSPFLLAKLEDENGINTASGIGHDLVAILDGDETNPFVVNDYYETELDDYMRGNVNYKLRDLEEGLHTLTFKAWDVYNNSSTAEIQFVVAGDEDLKITNVLNYPNPFHNYTEFWFNHNRPFEPLDVQVQVFTVTGKVVWTRNQQINTKGFLSREITWNGKDDFGDAIGKGVYIYKLTVKSMLTNKKVEKFEKLVIL</sequence>
<reference evidence="3 4" key="1">
    <citation type="submission" date="2018-06" db="EMBL/GenBank/DDBJ databases">
        <title>Genomic Encyclopedia of Archaeal and Bacterial Type Strains, Phase II (KMG-II): from individual species to whole genera.</title>
        <authorList>
            <person name="Goeker M."/>
        </authorList>
    </citation>
    <scope>NUCLEOTIDE SEQUENCE [LARGE SCALE GENOMIC DNA]</scope>
    <source>
        <strain evidence="3 4">DSM 15361</strain>
    </source>
</reference>
<gene>
    <name evidence="3" type="ORF">LX95_00039</name>
</gene>
<dbReference type="Gene3D" id="3.40.50.1460">
    <property type="match status" value="1"/>
</dbReference>
<dbReference type="InterPro" id="IPR029030">
    <property type="entry name" value="Caspase-like_dom_sf"/>
</dbReference>
<protein>
    <submittedName>
        <fullName evidence="3">Putative secreted protein (Por secretion system target)</fullName>
    </submittedName>
</protein>
<name>A0A2W7IW50_9FLAO</name>
<dbReference type="Proteomes" id="UP000249542">
    <property type="component" value="Unassembled WGS sequence"/>
</dbReference>
<dbReference type="Gene3D" id="2.60.40.4070">
    <property type="match status" value="1"/>
</dbReference>
<dbReference type="EMBL" id="QKYV01000001">
    <property type="protein sequence ID" value="PZW43717.1"/>
    <property type="molecule type" value="Genomic_DNA"/>
</dbReference>
<feature type="domain" description="Gingipain" evidence="2">
    <location>
        <begin position="520"/>
        <end position="889"/>
    </location>
</feature>
<proteinExistence type="predicted"/>